<evidence type="ECO:0000256" key="1">
    <source>
        <dbReference type="ARBA" id="ARBA00004141"/>
    </source>
</evidence>
<evidence type="ECO:0000313" key="18">
    <source>
        <dbReference type="EMBL" id="PAV21934.1"/>
    </source>
</evidence>
<feature type="transmembrane region" description="Helical" evidence="16">
    <location>
        <begin position="351"/>
        <end position="369"/>
    </location>
</feature>
<comment type="caution">
    <text evidence="18">The sequence shown here is derived from an EMBL/GenBank/DDBJ whole genome shotgun (WGS) entry which is preliminary data.</text>
</comment>
<evidence type="ECO:0000256" key="11">
    <source>
        <dbReference type="ARBA" id="ARBA00022989"/>
    </source>
</evidence>
<dbReference type="GO" id="GO:0016717">
    <property type="term" value="F:oxidoreductase activity, acting on paired donors, with oxidation of a pair of donors resulting in the reduction of molecular oxygen to two molecules of water"/>
    <property type="evidence" value="ECO:0007669"/>
    <property type="project" value="TreeGrafter"/>
</dbReference>
<evidence type="ECO:0000256" key="10">
    <source>
        <dbReference type="ARBA" id="ARBA00022919"/>
    </source>
</evidence>
<evidence type="ECO:0000256" key="3">
    <source>
        <dbReference type="ARBA" id="ARBA00004991"/>
    </source>
</evidence>
<evidence type="ECO:0000256" key="12">
    <source>
        <dbReference type="ARBA" id="ARBA00023002"/>
    </source>
</evidence>
<evidence type="ECO:0000256" key="4">
    <source>
        <dbReference type="ARBA" id="ARBA00009295"/>
    </source>
</evidence>
<evidence type="ECO:0000256" key="16">
    <source>
        <dbReference type="SAM" id="Phobius"/>
    </source>
</evidence>
<dbReference type="GO" id="GO:0046872">
    <property type="term" value="F:metal ion binding"/>
    <property type="evidence" value="ECO:0007669"/>
    <property type="project" value="UniProtKB-KW"/>
</dbReference>
<evidence type="ECO:0000256" key="14">
    <source>
        <dbReference type="ARBA" id="ARBA00023098"/>
    </source>
</evidence>
<evidence type="ECO:0000313" key="19">
    <source>
        <dbReference type="Proteomes" id="UP000217199"/>
    </source>
</evidence>
<proteinExistence type="inferred from homology"/>
<evidence type="ECO:0000256" key="2">
    <source>
        <dbReference type="ARBA" id="ARBA00004760"/>
    </source>
</evidence>
<dbReference type="PROSITE" id="PS50255">
    <property type="entry name" value="CYTOCHROME_B5_2"/>
    <property type="match status" value="1"/>
</dbReference>
<keyword evidence="14" id="KW-0443">Lipid metabolism</keyword>
<keyword evidence="9" id="KW-0479">Metal-binding</keyword>
<gene>
    <name evidence="18" type="ORF">PNOK_0189100</name>
</gene>
<feature type="domain" description="Cytochrome b5 heme-binding" evidence="17">
    <location>
        <begin position="28"/>
        <end position="104"/>
    </location>
</feature>
<dbReference type="InterPro" id="IPR001199">
    <property type="entry name" value="Cyt_B5-like_heme/steroid-bd"/>
</dbReference>
<keyword evidence="10" id="KW-0746">Sphingolipid metabolism</keyword>
<feature type="transmembrane region" description="Helical" evidence="16">
    <location>
        <begin position="316"/>
        <end position="336"/>
    </location>
</feature>
<dbReference type="STRING" id="2282107.A0A286UQY0"/>
<dbReference type="SUPFAM" id="SSF55856">
    <property type="entry name" value="Cytochrome b5-like heme/steroid binding domain"/>
    <property type="match status" value="1"/>
</dbReference>
<evidence type="ECO:0000256" key="13">
    <source>
        <dbReference type="ARBA" id="ARBA00023004"/>
    </source>
</evidence>
<dbReference type="PIRSF" id="PIRSF015921">
    <property type="entry name" value="FA_sphinglp_des"/>
    <property type="match status" value="1"/>
</dbReference>
<keyword evidence="7" id="KW-0349">Heme</keyword>
<keyword evidence="19" id="KW-1185">Reference proteome</keyword>
<evidence type="ECO:0000256" key="6">
    <source>
        <dbReference type="ARBA" id="ARBA00016939"/>
    </source>
</evidence>
<dbReference type="Pfam" id="PF00487">
    <property type="entry name" value="FA_desaturase"/>
    <property type="match status" value="1"/>
</dbReference>
<dbReference type="GO" id="GO:0006665">
    <property type="term" value="P:sphingolipid metabolic process"/>
    <property type="evidence" value="ECO:0007669"/>
    <property type="project" value="UniProtKB-UniPathway"/>
</dbReference>
<dbReference type="Gene3D" id="3.10.120.10">
    <property type="entry name" value="Cytochrome b5-like heme/steroid binding domain"/>
    <property type="match status" value="1"/>
</dbReference>
<dbReference type="InterPro" id="IPR012171">
    <property type="entry name" value="Fatty_acid_desaturase"/>
</dbReference>
<dbReference type="EC" id="1.14.19.18" evidence="5"/>
<organism evidence="18 19">
    <name type="scientific">Pyrrhoderma noxium</name>
    <dbReference type="NCBI Taxonomy" id="2282107"/>
    <lineage>
        <taxon>Eukaryota</taxon>
        <taxon>Fungi</taxon>
        <taxon>Dikarya</taxon>
        <taxon>Basidiomycota</taxon>
        <taxon>Agaricomycotina</taxon>
        <taxon>Agaricomycetes</taxon>
        <taxon>Hymenochaetales</taxon>
        <taxon>Hymenochaetaceae</taxon>
        <taxon>Pyrrhoderma</taxon>
    </lineage>
</organism>
<dbReference type="InParanoid" id="A0A286UQY0"/>
<dbReference type="AlphaFoldDB" id="A0A286UQY0"/>
<dbReference type="SMART" id="SM01117">
    <property type="entry name" value="Cyt-b5"/>
    <property type="match status" value="1"/>
</dbReference>
<keyword evidence="11 16" id="KW-1133">Transmembrane helix</keyword>
<evidence type="ECO:0000256" key="15">
    <source>
        <dbReference type="ARBA" id="ARBA00023136"/>
    </source>
</evidence>
<evidence type="ECO:0000256" key="8">
    <source>
        <dbReference type="ARBA" id="ARBA00022692"/>
    </source>
</evidence>
<dbReference type="PANTHER" id="PTHR19353:SF30">
    <property type="entry name" value="DELTA 8-(E)-SPHINGOLIPID DESATURASE"/>
    <property type="match status" value="1"/>
</dbReference>
<dbReference type="UniPathway" id="UPA00222"/>
<dbReference type="EMBL" id="NBII01000002">
    <property type="protein sequence ID" value="PAV21934.1"/>
    <property type="molecule type" value="Genomic_DNA"/>
</dbReference>
<keyword evidence="13" id="KW-0408">Iron</keyword>
<dbReference type="GO" id="GO:0016020">
    <property type="term" value="C:membrane"/>
    <property type="evidence" value="ECO:0007669"/>
    <property type="project" value="UniProtKB-SubCell"/>
</dbReference>
<dbReference type="InterPro" id="IPR036400">
    <property type="entry name" value="Cyt_B5-like_heme/steroid_sf"/>
</dbReference>
<evidence type="ECO:0000256" key="9">
    <source>
        <dbReference type="ARBA" id="ARBA00022723"/>
    </source>
</evidence>
<comment type="similarity">
    <text evidence="4">Belongs to the fatty acid desaturase type 1 family.</text>
</comment>
<keyword evidence="8 16" id="KW-0812">Transmembrane</keyword>
<comment type="pathway">
    <text evidence="2">Lipid metabolism; sphingolipid metabolism.</text>
</comment>
<dbReference type="InterPro" id="IPR005804">
    <property type="entry name" value="FA_desaturase_dom"/>
</dbReference>
<keyword evidence="15 16" id="KW-0472">Membrane</keyword>
<evidence type="ECO:0000259" key="17">
    <source>
        <dbReference type="PROSITE" id="PS50255"/>
    </source>
</evidence>
<comment type="pathway">
    <text evidence="3">Sphingolipid metabolism.</text>
</comment>
<keyword evidence="12" id="KW-0560">Oxidoreductase</keyword>
<protein>
    <recommendedName>
        <fullName evidence="6">Delta 8-(E)-sphingolipid desaturase</fullName>
        <ecNumber evidence="5">1.14.19.18</ecNumber>
    </recommendedName>
</protein>
<dbReference type="OrthoDB" id="260091at2759"/>
<name>A0A286UQY0_9AGAM</name>
<dbReference type="Pfam" id="PF00173">
    <property type="entry name" value="Cyt-b5"/>
    <property type="match status" value="1"/>
</dbReference>
<evidence type="ECO:0000256" key="7">
    <source>
        <dbReference type="ARBA" id="ARBA00022617"/>
    </source>
</evidence>
<dbReference type="CDD" id="cd03506">
    <property type="entry name" value="Delta6-FADS-like"/>
    <property type="match status" value="1"/>
</dbReference>
<accession>A0A286UQY0</accession>
<comment type="subcellular location">
    <subcellularLocation>
        <location evidence="1">Membrane</location>
        <topology evidence="1">Multi-pass membrane protein</topology>
    </subcellularLocation>
</comment>
<dbReference type="Proteomes" id="UP000217199">
    <property type="component" value="Unassembled WGS sequence"/>
</dbReference>
<dbReference type="PANTHER" id="PTHR19353">
    <property type="entry name" value="FATTY ACID DESATURASE 2"/>
    <property type="match status" value="1"/>
</dbReference>
<evidence type="ECO:0000256" key="5">
    <source>
        <dbReference type="ARBA" id="ARBA00012019"/>
    </source>
</evidence>
<sequence length="521" mass="59429">MGKALKQSADQQCKQCNDPSHDAKFYALPLWNRDDVAAHILNGDAIFIYRSRVVRPSQSWLSKHPGGDLAILHFVGRDATDEVDAFHIGPSLKQLIAFSVARVHLDHQHGWQAFVPPYMSGWSWKNGKWQRNADPTHNTPAGVRAEASGYAHNEINPSSQILLVEKGTVPTQSDALKPSIETISPPPSILSNKDQLEHSEAYKILHKRVEDAGLYKTRLITGLGPDLCILLGWTWDRIISIFIADFCGGLSIGWWVDNHNTHHLVTNHPTHDPDIEHLPFFAISPHFLSNLYSSYYKRVLPFDFASKIFLRIQHKLFYVVMSLARFNLYRLSYAFLFNTFWSKTKARGGRWSWWGEIIGLAVFWTWYITLLKNIEDWRMRVVYLLISHITTSPLHIQIVLSHFSRSTADLGPSESFVHRQLRTTIDVTCPDSISFIHGGLHLQVTHHLFPRLPRHNLKRASKLVKEFCREQGLEYAEFGGFVEGNREVRGVLRGVAQQVRVMGMVVDENIKEALEVAPIKA</sequence>
<reference evidence="18 19" key="1">
    <citation type="journal article" date="2017" name="Mol. Ecol.">
        <title>Comparative and population genomic landscape of Phellinus noxius: A hypervariable fungus causing root rot in trees.</title>
        <authorList>
            <person name="Chung C.L."/>
            <person name="Lee T.J."/>
            <person name="Akiba M."/>
            <person name="Lee H.H."/>
            <person name="Kuo T.H."/>
            <person name="Liu D."/>
            <person name="Ke H.M."/>
            <person name="Yokoi T."/>
            <person name="Roa M.B."/>
            <person name="Lu M.J."/>
            <person name="Chang Y.Y."/>
            <person name="Ann P.J."/>
            <person name="Tsai J.N."/>
            <person name="Chen C.Y."/>
            <person name="Tzean S.S."/>
            <person name="Ota Y."/>
            <person name="Hattori T."/>
            <person name="Sahashi N."/>
            <person name="Liou R.F."/>
            <person name="Kikuchi T."/>
            <person name="Tsai I.J."/>
        </authorList>
    </citation>
    <scope>NUCLEOTIDE SEQUENCE [LARGE SCALE GENOMIC DNA]</scope>
    <source>
        <strain evidence="18 19">FFPRI411160</strain>
    </source>
</reference>